<feature type="compositionally biased region" description="Gly residues" evidence="1">
    <location>
        <begin position="141"/>
        <end position="163"/>
    </location>
</feature>
<name>A0A1H3S6K9_9MICO</name>
<dbReference type="Pfam" id="PF16640">
    <property type="entry name" value="Big_3_5"/>
    <property type="match status" value="2"/>
</dbReference>
<proteinExistence type="predicted"/>
<reference evidence="4 5" key="1">
    <citation type="submission" date="2016-10" db="EMBL/GenBank/DDBJ databases">
        <authorList>
            <person name="de Groot N.N."/>
        </authorList>
    </citation>
    <scope>NUCLEOTIDE SEQUENCE [LARGE SCALE GENOMIC DNA]</scope>
    <source>
        <strain evidence="4 5">CGMCC 4.3491</strain>
    </source>
</reference>
<dbReference type="OrthoDB" id="4750337at2"/>
<keyword evidence="2" id="KW-1133">Transmembrane helix</keyword>
<dbReference type="EMBL" id="FNPZ01000003">
    <property type="protein sequence ID" value="SDZ33387.1"/>
    <property type="molecule type" value="Genomic_DNA"/>
</dbReference>
<evidence type="ECO:0000256" key="1">
    <source>
        <dbReference type="SAM" id="MobiDB-lite"/>
    </source>
</evidence>
<dbReference type="GO" id="GO:0005975">
    <property type="term" value="P:carbohydrate metabolic process"/>
    <property type="evidence" value="ECO:0007669"/>
    <property type="project" value="UniProtKB-ARBA"/>
</dbReference>
<keyword evidence="2" id="KW-0812">Transmembrane</keyword>
<accession>A0A1H3S6K9</accession>
<dbReference type="Gene3D" id="2.60.40.10">
    <property type="entry name" value="Immunoglobulins"/>
    <property type="match status" value="2"/>
</dbReference>
<dbReference type="InterPro" id="IPR032109">
    <property type="entry name" value="Big_3_5"/>
</dbReference>
<evidence type="ECO:0000313" key="5">
    <source>
        <dbReference type="Proteomes" id="UP000198891"/>
    </source>
</evidence>
<dbReference type="InterPro" id="IPR013783">
    <property type="entry name" value="Ig-like_fold"/>
</dbReference>
<feature type="transmembrane region" description="Helical" evidence="2">
    <location>
        <begin position="21"/>
        <end position="45"/>
    </location>
</feature>
<evidence type="ECO:0000259" key="3">
    <source>
        <dbReference type="Pfam" id="PF16640"/>
    </source>
</evidence>
<feature type="compositionally biased region" description="Gly residues" evidence="1">
    <location>
        <begin position="308"/>
        <end position="323"/>
    </location>
</feature>
<dbReference type="STRING" id="381665.SAMN05216554_3338"/>
<evidence type="ECO:0000256" key="2">
    <source>
        <dbReference type="SAM" id="Phobius"/>
    </source>
</evidence>
<gene>
    <name evidence="4" type="ORF">SAMN05216554_3338</name>
</gene>
<dbReference type="RefSeq" id="WP_092555784.1">
    <property type="nucleotide sequence ID" value="NZ_FNPZ01000003.1"/>
</dbReference>
<feature type="region of interest" description="Disordered" evidence="1">
    <location>
        <begin position="280"/>
        <end position="327"/>
    </location>
</feature>
<evidence type="ECO:0000313" key="4">
    <source>
        <dbReference type="EMBL" id="SDZ33387.1"/>
    </source>
</evidence>
<sequence>MATTPGQKTDRRAHGRSRIRTTVAGGGVFALVAGGLFFGGGAGAANAALPQAPVEFTVPGSVDTWTVPAGVTSVQLTLNGASGGRGGGTNGGAAGVGATISGTLAVTAGDELEVHVGEAGTDGYRLEPGDDGYDGPSDGDAGVGGQGWTEGGEGGHGSFLARSGGGGGGSTAVVVNGDTANAIVAAAGAGGGGRGVVGFCFGGDAGDAGEAGHAPRDDDALPADPDFGLHCLAEGAGGVLNDSDDGDGTNGGDVDFLGGGGGGGGASYFGDGLSGGEGGHAGALPFVDDSDPSTPDAAVGSPDEGITFGLGGGGGGGAGGGSSTTGLEDTSTGLAALGDGSVTIVYSIEYATATSIAIVPASPVFADDLTVTVTVENLTTADLPTGTVSLMIGTDTPLTAPVVDGQAVFTLTAPYPAGTHAVSAAFVPDDISPYAPSSSETTLTIAKAPTTTTLVVDPASVRTGSSARLTATVGSATDVVPTGTVAFYRGTQHLGDATLSATGTASLSVTTTGTGTGQITARFLGDPNFLASTSAPVALTVTAVPVVPAVLANTGFSLNDVLPWAIALLVAGALAYAIGTILRVRSRTRSQGPKE</sequence>
<feature type="region of interest" description="Disordered" evidence="1">
    <location>
        <begin position="121"/>
        <end position="163"/>
    </location>
</feature>
<dbReference type="Proteomes" id="UP000198891">
    <property type="component" value="Unassembled WGS sequence"/>
</dbReference>
<dbReference type="AlphaFoldDB" id="A0A1H3S6K9"/>
<organism evidence="4 5">
    <name type="scientific">Herbiconiux ginsengi</name>
    <dbReference type="NCBI Taxonomy" id="381665"/>
    <lineage>
        <taxon>Bacteria</taxon>
        <taxon>Bacillati</taxon>
        <taxon>Actinomycetota</taxon>
        <taxon>Actinomycetes</taxon>
        <taxon>Micrococcales</taxon>
        <taxon>Microbacteriaceae</taxon>
        <taxon>Herbiconiux</taxon>
    </lineage>
</organism>
<protein>
    <submittedName>
        <fullName evidence="4">Ig-like domain (Group 3)</fullName>
    </submittedName>
</protein>
<keyword evidence="5" id="KW-1185">Reference proteome</keyword>
<feature type="transmembrane region" description="Helical" evidence="2">
    <location>
        <begin position="561"/>
        <end position="584"/>
    </location>
</feature>
<keyword evidence="2" id="KW-0472">Membrane</keyword>
<feature type="domain" description="Bacterial Ig-like" evidence="3">
    <location>
        <begin position="359"/>
        <end position="445"/>
    </location>
</feature>
<feature type="domain" description="Bacterial Ig-like" evidence="3">
    <location>
        <begin position="455"/>
        <end position="542"/>
    </location>
</feature>